<dbReference type="Pfam" id="PF06371">
    <property type="entry name" value="Drf_GBD"/>
    <property type="match status" value="1"/>
</dbReference>
<keyword evidence="3" id="KW-1185">Reference proteome</keyword>
<dbReference type="InterPro" id="IPR016024">
    <property type="entry name" value="ARM-type_fold"/>
</dbReference>
<evidence type="ECO:0000313" key="2">
    <source>
        <dbReference type="Ensembl" id="ENSLCNP00005009914.1"/>
    </source>
</evidence>
<feature type="domain" description="Formin GTPase-binding" evidence="1">
    <location>
        <begin position="42"/>
        <end position="92"/>
    </location>
</feature>
<name>A0A667G9E7_LYNCA</name>
<dbReference type="PANTHER" id="PTHR45725:SF7">
    <property type="entry name" value="DISHEVELED-ASSOCIATED ACTIVATOR OF MORPHOGENESIS 2"/>
    <property type="match status" value="1"/>
</dbReference>
<organism evidence="2 3">
    <name type="scientific">Lynx canadensis</name>
    <name type="common">Canada lynx</name>
    <name type="synonym">Felis canadensis</name>
    <dbReference type="NCBI Taxonomy" id="61383"/>
    <lineage>
        <taxon>Eukaryota</taxon>
        <taxon>Metazoa</taxon>
        <taxon>Chordata</taxon>
        <taxon>Craniata</taxon>
        <taxon>Vertebrata</taxon>
        <taxon>Euteleostomi</taxon>
        <taxon>Mammalia</taxon>
        <taxon>Eutheria</taxon>
        <taxon>Laurasiatheria</taxon>
        <taxon>Carnivora</taxon>
        <taxon>Feliformia</taxon>
        <taxon>Felidae</taxon>
        <taxon>Felinae</taxon>
        <taxon>Lynx</taxon>
    </lineage>
</organism>
<protein>
    <submittedName>
        <fullName evidence="2">Dishevelled associated activator of morphosis 2</fullName>
    </submittedName>
</protein>
<reference evidence="2" key="1">
    <citation type="submission" date="2025-08" db="UniProtKB">
        <authorList>
            <consortium name="Ensembl"/>
        </authorList>
    </citation>
    <scope>IDENTIFICATION</scope>
</reference>
<dbReference type="AlphaFoldDB" id="A0A667G9E7"/>
<dbReference type="GO" id="GO:0090263">
    <property type="term" value="P:positive regulation of canonical Wnt signaling pathway"/>
    <property type="evidence" value="ECO:0007669"/>
    <property type="project" value="TreeGrafter"/>
</dbReference>
<sequence>MAPRKRSRHGLGFLCCFGGSGLPEINLRDNHPLQYMEFSSPIPNPEELNVRFAELVDELDLTDKNREAVFALPPEKKWQIYCSKKKVPWLTPSAAHQGPQHGAALAPMLCSLIQQMIPRHHSRCWRNNHE</sequence>
<dbReference type="InterPro" id="IPR011989">
    <property type="entry name" value="ARM-like"/>
</dbReference>
<dbReference type="Proteomes" id="UP000472241">
    <property type="component" value="Unplaced"/>
</dbReference>
<dbReference type="Ensembl" id="ENSLCNT00005011127.1">
    <property type="protein sequence ID" value="ENSLCNP00005009914.1"/>
    <property type="gene ID" value="ENSLCNG00005006442.1"/>
</dbReference>
<dbReference type="SUPFAM" id="SSF48371">
    <property type="entry name" value="ARM repeat"/>
    <property type="match status" value="1"/>
</dbReference>
<gene>
    <name evidence="2" type="primary">DAAM2</name>
</gene>
<accession>A0A667G9E7</accession>
<dbReference type="GO" id="GO:0031267">
    <property type="term" value="F:small GTPase binding"/>
    <property type="evidence" value="ECO:0007669"/>
    <property type="project" value="InterPro"/>
</dbReference>
<dbReference type="GO" id="GO:0048715">
    <property type="term" value="P:negative regulation of oligodendrocyte differentiation"/>
    <property type="evidence" value="ECO:0007669"/>
    <property type="project" value="TreeGrafter"/>
</dbReference>
<proteinExistence type="predicted"/>
<dbReference type="InterPro" id="IPR051425">
    <property type="entry name" value="Formin_Homology"/>
</dbReference>
<dbReference type="GO" id="GO:0003779">
    <property type="term" value="F:actin binding"/>
    <property type="evidence" value="ECO:0007669"/>
    <property type="project" value="InterPro"/>
</dbReference>
<reference evidence="2" key="2">
    <citation type="submission" date="2025-09" db="UniProtKB">
        <authorList>
            <consortium name="Ensembl"/>
        </authorList>
    </citation>
    <scope>IDENTIFICATION</scope>
</reference>
<evidence type="ECO:0000313" key="3">
    <source>
        <dbReference type="Proteomes" id="UP000472241"/>
    </source>
</evidence>
<dbReference type="InterPro" id="IPR010473">
    <property type="entry name" value="GTPase-bd"/>
</dbReference>
<dbReference type="GO" id="GO:0030036">
    <property type="term" value="P:actin cytoskeleton organization"/>
    <property type="evidence" value="ECO:0007669"/>
    <property type="project" value="InterPro"/>
</dbReference>
<dbReference type="Gene3D" id="1.25.10.10">
    <property type="entry name" value="Leucine-rich Repeat Variant"/>
    <property type="match status" value="1"/>
</dbReference>
<evidence type="ECO:0000259" key="1">
    <source>
        <dbReference type="Pfam" id="PF06371"/>
    </source>
</evidence>
<dbReference type="PANTHER" id="PTHR45725">
    <property type="entry name" value="FORMIN HOMOLOGY 2 FAMILY MEMBER"/>
    <property type="match status" value="1"/>
</dbReference>
<dbReference type="GO" id="GO:2000050">
    <property type="term" value="P:regulation of non-canonical Wnt signaling pathway"/>
    <property type="evidence" value="ECO:0007669"/>
    <property type="project" value="TreeGrafter"/>
</dbReference>